<accession>A0A8J5JNS9</accession>
<sequence length="856" mass="97587">FLPCNTFLPLPSSSSTTSDFVIGRFAKWKLSSASIFTYRKDFWVRLLDAKTTGRIFPSTTIELRLREDDNWLSVTWDPTDLSGEGYKVCVLCQRDDDPCNCGNCMNPPEKITNETTIKFQTEPSTNYSVWLTPPDALCNGNGSDVYSLTTNHSNPREPNVTYNRETSPVLSWETGCPYIGPVKYTLLIDGVEFKIHTNNSCNYEAKIMEKLSPATRYNYTLNTQIPDCVEEINRKSVEGSGSSSTPSMSDENESYNGTETPGVGDNPASICYDKCGVCGQGTPIITPPNNPSSRMVKLTWNDPVHAGVMDEFVLKLIHKENVTKECYTPFFTGPPMFEFKNGDEFDLHKEYPILIDSNTFSNDNGEVACWLTTGHLLKRQDLQPTTHPFYQLHCNLEHLHQQGFPKLQPVFHHRWQVDLFLKLISLSYTQPVNWLTVVFSLILAVLLVVVLSAVSYYWQRFLPMKRSESLDIPMVESLPPDVSMEHRITLSQLANTVHKLLSNCQMELKREYALLKSVSPSKPCEYANLPSNKVKNRYINILPFDESRGYNKSREFIACQGPTDDTIEDFWRMVWEKNVHIIVMVTQCVEKNTRKCAKYWPDKEEEKGLVLRQAMLRVTMLHQASNQGEGYIIRKFKLSRIPNYSSRIVQHFHFVSWPDMGCPDTPNHLINLVEAVRKAVPSSSSHVLVHCSAGVGRTGTFIGLNNMIDEIAEEDSVDVFHTVYKMRMHRTNMVQTEAQYAFLYKCVLKYYNNKIGETETEIFERNRNQPRDIPDVITNTPEARNSSPETESDDTSSKTSTHDSAGVIGIIPLYSQLSETEYIEDKDLEPHSDLDDEEDKQLIKESPEPEDKSSEH</sequence>
<feature type="transmembrane region" description="Helical" evidence="2">
    <location>
        <begin position="434"/>
        <end position="458"/>
    </location>
</feature>
<dbReference type="PRINTS" id="PR00700">
    <property type="entry name" value="PRTYPHPHTASE"/>
</dbReference>
<evidence type="ECO:0000256" key="2">
    <source>
        <dbReference type="SAM" id="Phobius"/>
    </source>
</evidence>
<keyword evidence="6" id="KW-1185">Reference proteome</keyword>
<organism evidence="5 6">
    <name type="scientific">Homarus americanus</name>
    <name type="common">American lobster</name>
    <dbReference type="NCBI Taxonomy" id="6706"/>
    <lineage>
        <taxon>Eukaryota</taxon>
        <taxon>Metazoa</taxon>
        <taxon>Ecdysozoa</taxon>
        <taxon>Arthropoda</taxon>
        <taxon>Crustacea</taxon>
        <taxon>Multicrustacea</taxon>
        <taxon>Malacostraca</taxon>
        <taxon>Eumalacostraca</taxon>
        <taxon>Eucarida</taxon>
        <taxon>Decapoda</taxon>
        <taxon>Pleocyemata</taxon>
        <taxon>Astacidea</taxon>
        <taxon>Nephropoidea</taxon>
        <taxon>Nephropidae</taxon>
        <taxon>Homarus</taxon>
    </lineage>
</organism>
<name>A0A8J5JNS9_HOMAM</name>
<feature type="compositionally biased region" description="Low complexity" evidence="1">
    <location>
        <begin position="238"/>
        <end position="249"/>
    </location>
</feature>
<dbReference type="CDD" id="cd00047">
    <property type="entry name" value="PTPc"/>
    <property type="match status" value="1"/>
</dbReference>
<dbReference type="SMART" id="SM00404">
    <property type="entry name" value="PTPc_motif"/>
    <property type="match status" value="1"/>
</dbReference>
<keyword evidence="5" id="KW-0675">Receptor</keyword>
<feature type="region of interest" description="Disordered" evidence="1">
    <location>
        <begin position="762"/>
        <end position="804"/>
    </location>
</feature>
<feature type="domain" description="Tyrosine specific protein phosphatases" evidence="4">
    <location>
        <begin position="667"/>
        <end position="741"/>
    </location>
</feature>
<feature type="compositionally biased region" description="Basic and acidic residues" evidence="1">
    <location>
        <begin position="823"/>
        <end position="833"/>
    </location>
</feature>
<feature type="region of interest" description="Disordered" evidence="1">
    <location>
        <begin position="236"/>
        <end position="262"/>
    </location>
</feature>
<dbReference type="InterPro" id="IPR029021">
    <property type="entry name" value="Prot-tyrosine_phosphatase-like"/>
</dbReference>
<dbReference type="InterPro" id="IPR003595">
    <property type="entry name" value="Tyr_Pase_cat"/>
</dbReference>
<dbReference type="PANTHER" id="PTHR19134:SF553">
    <property type="entry name" value="TYROSINE-PROTEIN PHOSPHATASE 10D-RELATED"/>
    <property type="match status" value="1"/>
</dbReference>
<evidence type="ECO:0000259" key="3">
    <source>
        <dbReference type="PROSITE" id="PS50055"/>
    </source>
</evidence>
<dbReference type="PROSITE" id="PS50055">
    <property type="entry name" value="TYR_PHOSPHATASE_PTP"/>
    <property type="match status" value="1"/>
</dbReference>
<dbReference type="SUPFAM" id="SSF52799">
    <property type="entry name" value="(Phosphotyrosine protein) phosphatases II"/>
    <property type="match status" value="1"/>
</dbReference>
<protein>
    <submittedName>
        <fullName evidence="5">Receptor-type tyrosine-protein phosphatase eta-like 2</fullName>
    </submittedName>
</protein>
<dbReference type="Pfam" id="PF00102">
    <property type="entry name" value="Y_phosphatase"/>
    <property type="match status" value="1"/>
</dbReference>
<dbReference type="Proteomes" id="UP000747542">
    <property type="component" value="Unassembled WGS sequence"/>
</dbReference>
<dbReference type="InterPro" id="IPR000242">
    <property type="entry name" value="PTP_cat"/>
</dbReference>
<evidence type="ECO:0000256" key="1">
    <source>
        <dbReference type="SAM" id="MobiDB-lite"/>
    </source>
</evidence>
<evidence type="ECO:0000313" key="6">
    <source>
        <dbReference type="Proteomes" id="UP000747542"/>
    </source>
</evidence>
<feature type="non-terminal residue" evidence="5">
    <location>
        <position position="1"/>
    </location>
</feature>
<evidence type="ECO:0000313" key="5">
    <source>
        <dbReference type="EMBL" id="KAG7157933.1"/>
    </source>
</evidence>
<feature type="region of interest" description="Disordered" evidence="1">
    <location>
        <begin position="821"/>
        <end position="856"/>
    </location>
</feature>
<proteinExistence type="predicted"/>
<dbReference type="PROSITE" id="PS50056">
    <property type="entry name" value="TYR_PHOSPHATASE_2"/>
    <property type="match status" value="1"/>
</dbReference>
<dbReference type="InterPro" id="IPR050348">
    <property type="entry name" value="Protein-Tyr_Phosphatase"/>
</dbReference>
<dbReference type="PANTHER" id="PTHR19134">
    <property type="entry name" value="RECEPTOR-TYPE TYROSINE-PROTEIN PHOSPHATASE"/>
    <property type="match status" value="1"/>
</dbReference>
<dbReference type="InterPro" id="IPR000387">
    <property type="entry name" value="Tyr_Pase_dom"/>
</dbReference>
<feature type="compositionally biased region" description="Basic and acidic residues" evidence="1">
    <location>
        <begin position="762"/>
        <end position="774"/>
    </location>
</feature>
<feature type="compositionally biased region" description="Basic and acidic residues" evidence="1">
    <location>
        <begin position="840"/>
        <end position="856"/>
    </location>
</feature>
<evidence type="ECO:0000259" key="4">
    <source>
        <dbReference type="PROSITE" id="PS50056"/>
    </source>
</evidence>
<dbReference type="AlphaFoldDB" id="A0A8J5JNS9"/>
<comment type="caution">
    <text evidence="5">The sequence shown here is derived from an EMBL/GenBank/DDBJ whole genome shotgun (WGS) entry which is preliminary data.</text>
</comment>
<keyword evidence="2" id="KW-0812">Transmembrane</keyword>
<dbReference type="GO" id="GO:0048666">
    <property type="term" value="P:neuron development"/>
    <property type="evidence" value="ECO:0007669"/>
    <property type="project" value="UniProtKB-ARBA"/>
</dbReference>
<reference evidence="5" key="1">
    <citation type="journal article" date="2021" name="Sci. Adv.">
        <title>The American lobster genome reveals insights on longevity, neural, and immune adaptations.</title>
        <authorList>
            <person name="Polinski J.M."/>
            <person name="Zimin A.V."/>
            <person name="Clark K.F."/>
            <person name="Kohn A.B."/>
            <person name="Sadowski N."/>
            <person name="Timp W."/>
            <person name="Ptitsyn A."/>
            <person name="Khanna P."/>
            <person name="Romanova D.Y."/>
            <person name="Williams P."/>
            <person name="Greenwood S.J."/>
            <person name="Moroz L.L."/>
            <person name="Walt D.R."/>
            <person name="Bodnar A.G."/>
        </authorList>
    </citation>
    <scope>NUCLEOTIDE SEQUENCE</scope>
    <source>
        <strain evidence="5">GMGI-L3</strain>
    </source>
</reference>
<keyword evidence="2" id="KW-1133">Transmembrane helix</keyword>
<keyword evidence="2" id="KW-0472">Membrane</keyword>
<dbReference type="GO" id="GO:0004725">
    <property type="term" value="F:protein tyrosine phosphatase activity"/>
    <property type="evidence" value="ECO:0007669"/>
    <property type="project" value="InterPro"/>
</dbReference>
<feature type="domain" description="Tyrosine-protein phosphatase" evidence="3">
    <location>
        <begin position="508"/>
        <end position="750"/>
    </location>
</feature>
<dbReference type="EMBL" id="JAHLQT010036095">
    <property type="protein sequence ID" value="KAG7157933.1"/>
    <property type="molecule type" value="Genomic_DNA"/>
</dbReference>
<dbReference type="InterPro" id="IPR016130">
    <property type="entry name" value="Tyr_Pase_AS"/>
</dbReference>
<dbReference type="SMART" id="SM00194">
    <property type="entry name" value="PTPc"/>
    <property type="match status" value="1"/>
</dbReference>
<dbReference type="PROSITE" id="PS00383">
    <property type="entry name" value="TYR_PHOSPHATASE_1"/>
    <property type="match status" value="1"/>
</dbReference>
<dbReference type="Gene3D" id="3.90.190.10">
    <property type="entry name" value="Protein tyrosine phosphatase superfamily"/>
    <property type="match status" value="1"/>
</dbReference>
<gene>
    <name evidence="5" type="primary">Ptprj-L2</name>
    <name evidence="5" type="ORF">Hamer_G019801</name>
</gene>